<gene>
    <name evidence="1" type="ORF">Glove_372g18</name>
</gene>
<dbReference type="AlphaFoldDB" id="A0A397HAA9"/>
<organism evidence="1 2">
    <name type="scientific">Diversispora epigaea</name>
    <dbReference type="NCBI Taxonomy" id="1348612"/>
    <lineage>
        <taxon>Eukaryota</taxon>
        <taxon>Fungi</taxon>
        <taxon>Fungi incertae sedis</taxon>
        <taxon>Mucoromycota</taxon>
        <taxon>Glomeromycotina</taxon>
        <taxon>Glomeromycetes</taxon>
        <taxon>Diversisporales</taxon>
        <taxon>Diversisporaceae</taxon>
        <taxon>Diversispora</taxon>
    </lineage>
</organism>
<dbReference type="OrthoDB" id="7862313at2759"/>
<name>A0A397HAA9_9GLOM</name>
<evidence type="ECO:0000313" key="1">
    <source>
        <dbReference type="EMBL" id="RHZ58604.1"/>
    </source>
</evidence>
<evidence type="ECO:0000313" key="2">
    <source>
        <dbReference type="Proteomes" id="UP000266861"/>
    </source>
</evidence>
<sequence>MFRDMIPSMINVLQQCLNDGDNDSVIKGFELVDSLSLVQCLNDGDNDSVIKGFELVDSLSLVGTPLFSHYFPHLI</sequence>
<comment type="caution">
    <text evidence="1">The sequence shown here is derived from an EMBL/GenBank/DDBJ whole genome shotgun (WGS) entry which is preliminary data.</text>
</comment>
<protein>
    <submittedName>
        <fullName evidence="1">Uncharacterized protein</fullName>
    </submittedName>
</protein>
<accession>A0A397HAA9</accession>
<dbReference type="EMBL" id="PQFF01000335">
    <property type="protein sequence ID" value="RHZ58604.1"/>
    <property type="molecule type" value="Genomic_DNA"/>
</dbReference>
<proteinExistence type="predicted"/>
<reference evidence="1 2" key="1">
    <citation type="submission" date="2018-08" db="EMBL/GenBank/DDBJ databases">
        <title>Genome and evolution of the arbuscular mycorrhizal fungus Diversispora epigaea (formerly Glomus versiforme) and its bacterial endosymbionts.</title>
        <authorList>
            <person name="Sun X."/>
            <person name="Fei Z."/>
            <person name="Harrison M."/>
        </authorList>
    </citation>
    <scope>NUCLEOTIDE SEQUENCE [LARGE SCALE GENOMIC DNA]</scope>
    <source>
        <strain evidence="1 2">IT104</strain>
    </source>
</reference>
<dbReference type="Proteomes" id="UP000266861">
    <property type="component" value="Unassembled WGS sequence"/>
</dbReference>
<keyword evidence="2" id="KW-1185">Reference proteome</keyword>